<dbReference type="InterPro" id="IPR016035">
    <property type="entry name" value="Acyl_Trfase/lysoPLipase"/>
</dbReference>
<reference evidence="1 2" key="2">
    <citation type="journal article" date="2013" name="PLoS Genet.">
        <title>Comparative genome structure, secondary metabolite, and effector coding capacity across Cochliobolus pathogens.</title>
        <authorList>
            <person name="Condon B.J."/>
            <person name="Leng Y."/>
            <person name="Wu D."/>
            <person name="Bushley K.E."/>
            <person name="Ohm R.A."/>
            <person name="Otillar R."/>
            <person name="Martin J."/>
            <person name="Schackwitz W."/>
            <person name="Grimwood J."/>
            <person name="MohdZainudin N."/>
            <person name="Xue C."/>
            <person name="Wang R."/>
            <person name="Manning V.A."/>
            <person name="Dhillon B."/>
            <person name="Tu Z.J."/>
            <person name="Steffenson B.J."/>
            <person name="Salamov A."/>
            <person name="Sun H."/>
            <person name="Lowry S."/>
            <person name="LaButti K."/>
            <person name="Han J."/>
            <person name="Copeland A."/>
            <person name="Lindquist E."/>
            <person name="Barry K."/>
            <person name="Schmutz J."/>
            <person name="Baker S.E."/>
            <person name="Ciuffetti L.M."/>
            <person name="Grigoriev I.V."/>
            <person name="Zhong S."/>
            <person name="Turgeon B.G."/>
        </authorList>
    </citation>
    <scope>NUCLEOTIDE SEQUENCE [LARGE SCALE GENOMIC DNA]</scope>
    <source>
        <strain evidence="2">28A</strain>
    </source>
</reference>
<protein>
    <recommendedName>
        <fullName evidence="3">PNPLA domain-containing protein</fullName>
    </recommendedName>
</protein>
<sequence length="71" mass="7517">MPENDFRLLTLDCGGVCGLSTLQIMKQLMDTIDPDSPPKPCDCFDIIRGTSTGGCTVIALPNASLTRSTGL</sequence>
<evidence type="ECO:0008006" key="3">
    <source>
        <dbReference type="Google" id="ProtNLM"/>
    </source>
</evidence>
<dbReference type="Gene3D" id="3.40.1090.10">
    <property type="entry name" value="Cytosolic phospholipase A2 catalytic domain"/>
    <property type="match status" value="1"/>
</dbReference>
<name>R0I689_EXST2</name>
<dbReference type="EMBL" id="KB908877">
    <property type="protein sequence ID" value="EOA81115.1"/>
    <property type="molecule type" value="Genomic_DNA"/>
</dbReference>
<accession>R0I689</accession>
<proteinExistence type="predicted"/>
<dbReference type="RefSeq" id="XP_008031641.1">
    <property type="nucleotide sequence ID" value="XM_008033450.1"/>
</dbReference>
<dbReference type="Proteomes" id="UP000016935">
    <property type="component" value="Unassembled WGS sequence"/>
</dbReference>
<dbReference type="AlphaFoldDB" id="R0I689"/>
<organism evidence="1 2">
    <name type="scientific">Exserohilum turcicum (strain 28A)</name>
    <name type="common">Northern leaf blight fungus</name>
    <name type="synonym">Setosphaeria turcica</name>
    <dbReference type="NCBI Taxonomy" id="671987"/>
    <lineage>
        <taxon>Eukaryota</taxon>
        <taxon>Fungi</taxon>
        <taxon>Dikarya</taxon>
        <taxon>Ascomycota</taxon>
        <taxon>Pezizomycotina</taxon>
        <taxon>Dothideomycetes</taxon>
        <taxon>Pleosporomycetidae</taxon>
        <taxon>Pleosporales</taxon>
        <taxon>Pleosporineae</taxon>
        <taxon>Pleosporaceae</taxon>
        <taxon>Exserohilum</taxon>
    </lineage>
</organism>
<gene>
    <name evidence="1" type="ORF">SETTUDRAFT_100690</name>
</gene>
<evidence type="ECO:0000313" key="2">
    <source>
        <dbReference type="Proteomes" id="UP000016935"/>
    </source>
</evidence>
<reference evidence="1 2" key="1">
    <citation type="journal article" date="2012" name="PLoS Pathog.">
        <title>Diverse lifestyles and strategies of plant pathogenesis encoded in the genomes of eighteen Dothideomycetes fungi.</title>
        <authorList>
            <person name="Ohm R.A."/>
            <person name="Feau N."/>
            <person name="Henrissat B."/>
            <person name="Schoch C.L."/>
            <person name="Horwitz B.A."/>
            <person name="Barry K.W."/>
            <person name="Condon B.J."/>
            <person name="Copeland A.C."/>
            <person name="Dhillon B."/>
            <person name="Glaser F."/>
            <person name="Hesse C.N."/>
            <person name="Kosti I."/>
            <person name="LaButti K."/>
            <person name="Lindquist E.A."/>
            <person name="Lucas S."/>
            <person name="Salamov A.A."/>
            <person name="Bradshaw R.E."/>
            <person name="Ciuffetti L."/>
            <person name="Hamelin R.C."/>
            <person name="Kema G.H.J."/>
            <person name="Lawrence C."/>
            <person name="Scott J.A."/>
            <person name="Spatafora J.W."/>
            <person name="Turgeon B.G."/>
            <person name="de Wit P.J.G.M."/>
            <person name="Zhong S."/>
            <person name="Goodwin S.B."/>
            <person name="Grigoriev I.V."/>
        </authorList>
    </citation>
    <scope>NUCLEOTIDE SEQUENCE [LARGE SCALE GENOMIC DNA]</scope>
    <source>
        <strain evidence="2">28A</strain>
    </source>
</reference>
<dbReference type="SUPFAM" id="SSF52151">
    <property type="entry name" value="FabD/lysophospholipase-like"/>
    <property type="match status" value="1"/>
</dbReference>
<dbReference type="STRING" id="671987.R0I689"/>
<dbReference type="GeneID" id="19394805"/>
<dbReference type="OrthoDB" id="5430240at2759"/>
<dbReference type="HOGENOM" id="CLU_169792_1_0_1"/>
<keyword evidence="2" id="KW-1185">Reference proteome</keyword>
<evidence type="ECO:0000313" key="1">
    <source>
        <dbReference type="EMBL" id="EOA81115.1"/>
    </source>
</evidence>